<comment type="caution">
    <text evidence="1">The sequence shown here is derived from an EMBL/GenBank/DDBJ whole genome shotgun (WGS) entry which is preliminary data.</text>
</comment>
<accession>A0ABQ9MNW3</accession>
<name>A0ABQ9MNW3_HEVBR</name>
<dbReference type="InterPro" id="IPR046848">
    <property type="entry name" value="E_motif"/>
</dbReference>
<gene>
    <name evidence="1" type="ORF">P3X46_006024</name>
</gene>
<dbReference type="PANTHER" id="PTHR47926">
    <property type="entry name" value="PENTATRICOPEPTIDE REPEAT-CONTAINING PROTEIN"/>
    <property type="match status" value="1"/>
</dbReference>
<dbReference type="Proteomes" id="UP001174677">
    <property type="component" value="Chromosome 4"/>
</dbReference>
<organism evidence="1 2">
    <name type="scientific">Hevea brasiliensis</name>
    <name type="common">Para rubber tree</name>
    <name type="synonym">Siphonia brasiliensis</name>
    <dbReference type="NCBI Taxonomy" id="3981"/>
    <lineage>
        <taxon>Eukaryota</taxon>
        <taxon>Viridiplantae</taxon>
        <taxon>Streptophyta</taxon>
        <taxon>Embryophyta</taxon>
        <taxon>Tracheophyta</taxon>
        <taxon>Spermatophyta</taxon>
        <taxon>Magnoliopsida</taxon>
        <taxon>eudicotyledons</taxon>
        <taxon>Gunneridae</taxon>
        <taxon>Pentapetalae</taxon>
        <taxon>rosids</taxon>
        <taxon>fabids</taxon>
        <taxon>Malpighiales</taxon>
        <taxon>Euphorbiaceae</taxon>
        <taxon>Crotonoideae</taxon>
        <taxon>Micrandreae</taxon>
        <taxon>Hevea</taxon>
    </lineage>
</organism>
<sequence length="411" mass="45757">MLTSYSQLGLHLSLSLSLSHTHTHTHTVSFLSNENQQQQTDHFTSTATVSAYAGSGSILNGTKMHALVTVSGYQSSLAVNNSFIDNYGKCLNAFSADDVLKEMDDANEVAWCSLLFAKVNIAWNTTIVALGRYGENEICLDMRQSLCEPDQWTFQCPYKLQVLALNHQSFYASMCCIVSLLRVILPCWQGGNHLLPYDFMFAAVLHACSNLAVLGIHAYIGNGFVNMYTNCRDLDGSILAFADICEKDLVSFNAMLFAFGWHKKASQVLQLTMGHAFWLCLDEVAIGEAKELANKHSKTSHIESNSCEDLLGACFAHSEVEIGTCFGEALKVLEPYKELSYVLQSNLCYAGVQWKEAVMVRKAMVDEGLKKKMPGCGWIEVRNKVTSFAAGTIYNRTWKSHVRYYTSWSLK</sequence>
<evidence type="ECO:0000313" key="2">
    <source>
        <dbReference type="Proteomes" id="UP001174677"/>
    </source>
</evidence>
<evidence type="ECO:0000313" key="1">
    <source>
        <dbReference type="EMBL" id="KAJ9181984.1"/>
    </source>
</evidence>
<keyword evidence="2" id="KW-1185">Reference proteome</keyword>
<dbReference type="InterPro" id="IPR011990">
    <property type="entry name" value="TPR-like_helical_dom_sf"/>
</dbReference>
<proteinExistence type="predicted"/>
<protein>
    <recommendedName>
        <fullName evidence="3">Pentatricopeptide repeat-containing protein</fullName>
    </recommendedName>
</protein>
<dbReference type="EMBL" id="JARPOI010000004">
    <property type="protein sequence ID" value="KAJ9181984.1"/>
    <property type="molecule type" value="Genomic_DNA"/>
</dbReference>
<dbReference type="InterPro" id="IPR046960">
    <property type="entry name" value="PPR_At4g14850-like_plant"/>
</dbReference>
<reference evidence="1" key="1">
    <citation type="journal article" date="2023" name="Plant Biotechnol. J.">
        <title>Chromosome-level wild Hevea brasiliensis genome provides new tools for genomic-assisted breeding and valuable loci to elevate rubber yield.</title>
        <authorList>
            <person name="Cheng H."/>
            <person name="Song X."/>
            <person name="Hu Y."/>
            <person name="Wu T."/>
            <person name="Yang Q."/>
            <person name="An Z."/>
            <person name="Feng S."/>
            <person name="Deng Z."/>
            <person name="Wu W."/>
            <person name="Zeng X."/>
            <person name="Tu M."/>
            <person name="Wang X."/>
            <person name="Huang H."/>
        </authorList>
    </citation>
    <scope>NUCLEOTIDE SEQUENCE</scope>
    <source>
        <strain evidence="1">MT/VB/25A 57/8</strain>
    </source>
</reference>
<dbReference type="Gene3D" id="1.25.40.10">
    <property type="entry name" value="Tetratricopeptide repeat domain"/>
    <property type="match status" value="1"/>
</dbReference>
<evidence type="ECO:0008006" key="3">
    <source>
        <dbReference type="Google" id="ProtNLM"/>
    </source>
</evidence>
<dbReference type="Pfam" id="PF20431">
    <property type="entry name" value="E_motif"/>
    <property type="match status" value="1"/>
</dbReference>